<feature type="signal peptide" evidence="2">
    <location>
        <begin position="1"/>
        <end position="22"/>
    </location>
</feature>
<reference evidence="3 4" key="1">
    <citation type="submission" date="2021-12" db="EMBL/GenBank/DDBJ databases">
        <title>Discovery of the Pendulisporaceae a myxobacterial family with distinct sporulation behavior and unique specialized metabolism.</title>
        <authorList>
            <person name="Garcia R."/>
            <person name="Popoff A."/>
            <person name="Bader C.D."/>
            <person name="Loehr J."/>
            <person name="Walesch S."/>
            <person name="Walt C."/>
            <person name="Boldt J."/>
            <person name="Bunk B."/>
            <person name="Haeckl F.J.F.P.J."/>
            <person name="Gunesch A.P."/>
            <person name="Birkelbach J."/>
            <person name="Nuebel U."/>
            <person name="Pietschmann T."/>
            <person name="Bach T."/>
            <person name="Mueller R."/>
        </authorList>
    </citation>
    <scope>NUCLEOTIDE SEQUENCE [LARGE SCALE GENOMIC DNA]</scope>
    <source>
        <strain evidence="3 4">MSr11954</strain>
    </source>
</reference>
<dbReference type="CDD" id="cd15482">
    <property type="entry name" value="Sialidase_non-viral"/>
    <property type="match status" value="1"/>
</dbReference>
<dbReference type="InterPro" id="IPR052025">
    <property type="entry name" value="Xyloglucanase_GH74"/>
</dbReference>
<dbReference type="RefSeq" id="WP_394824805.1">
    <property type="nucleotide sequence ID" value="NZ_CP089984.1"/>
</dbReference>
<feature type="chain" id="PRO_5045467586" description="IPT/TIG domain-containing protein" evidence="2">
    <location>
        <begin position="23"/>
        <end position="449"/>
    </location>
</feature>
<dbReference type="Gene3D" id="2.130.10.10">
    <property type="entry name" value="YVTN repeat-like/Quinoprotein amine dehydrogenase"/>
    <property type="match status" value="2"/>
</dbReference>
<proteinExistence type="predicted"/>
<gene>
    <name evidence="3" type="ORF">LZC94_46100</name>
</gene>
<evidence type="ECO:0000256" key="1">
    <source>
        <dbReference type="SAM" id="MobiDB-lite"/>
    </source>
</evidence>
<dbReference type="SUPFAM" id="SSF50939">
    <property type="entry name" value="Sialidases"/>
    <property type="match status" value="1"/>
</dbReference>
<keyword evidence="4" id="KW-1185">Reference proteome</keyword>
<name>A0ABZ2M1D4_9BACT</name>
<evidence type="ECO:0000313" key="4">
    <source>
        <dbReference type="Proteomes" id="UP001370348"/>
    </source>
</evidence>
<accession>A0ABZ2M1D4</accession>
<feature type="region of interest" description="Disordered" evidence="1">
    <location>
        <begin position="28"/>
        <end position="53"/>
    </location>
</feature>
<dbReference type="InterPro" id="IPR015943">
    <property type="entry name" value="WD40/YVTN_repeat-like_dom_sf"/>
</dbReference>
<dbReference type="PANTHER" id="PTHR43739">
    <property type="entry name" value="XYLOGLUCANASE (EUROFUNG)"/>
    <property type="match status" value="1"/>
</dbReference>
<protein>
    <recommendedName>
        <fullName evidence="5">IPT/TIG domain-containing protein</fullName>
    </recommendedName>
</protein>
<evidence type="ECO:0000313" key="3">
    <source>
        <dbReference type="EMBL" id="WXB15180.1"/>
    </source>
</evidence>
<dbReference type="InterPro" id="IPR036278">
    <property type="entry name" value="Sialidase_sf"/>
</dbReference>
<dbReference type="PANTHER" id="PTHR43739:SF5">
    <property type="entry name" value="EXO-ALPHA-SIALIDASE"/>
    <property type="match status" value="1"/>
</dbReference>
<keyword evidence="2" id="KW-0732">Signal</keyword>
<evidence type="ECO:0000256" key="2">
    <source>
        <dbReference type="SAM" id="SignalP"/>
    </source>
</evidence>
<organism evidence="3 4">
    <name type="scientific">Pendulispora albinea</name>
    <dbReference type="NCBI Taxonomy" id="2741071"/>
    <lineage>
        <taxon>Bacteria</taxon>
        <taxon>Pseudomonadati</taxon>
        <taxon>Myxococcota</taxon>
        <taxon>Myxococcia</taxon>
        <taxon>Myxococcales</taxon>
        <taxon>Sorangiineae</taxon>
        <taxon>Pendulisporaceae</taxon>
        <taxon>Pendulispora</taxon>
    </lineage>
</organism>
<evidence type="ECO:0008006" key="5">
    <source>
        <dbReference type="Google" id="ProtNLM"/>
    </source>
</evidence>
<sequence length="449" mass="45510">MKLHRRSTMVVAASLVFGILPACGGASSDGAISDEDEREPKAISLSPSAGPPGTQVAISGRHYAPNEHVTLQVDGHVVADLQADPDGSFQTTYVVPGELREGHHALAAYDQSGAENRTLYEQSEIPRLGSWTKVGGGFGNTPVQIAIAPSLTSTLYVATRTNGIYKSTDTGATWSAINAGLTNLNGLSLAVSANNATAVRFSADKAFSPPGTPTHLWQSQNGGGSWAALSPSPDINLDFIKVTPGTGLFAGGNNGSSAIVLLGTSGTTVWSSSTNNFGAGSGTVTAIVGPANALFASVYGAGTKSGGIFKSTDGAGATWTASHSGIAGLNHVTTVAVAPSDANRLYAAVEGQNTGVYKSANGGLSWTLVNQGLGDRNVWSLAVHPSTPDIVFAGTATGVYKSTDGGSSWSLSMSAAAKVNTIAIHPASTSTIFVGLNAPGELYQTTTGG</sequence>
<dbReference type="Proteomes" id="UP001370348">
    <property type="component" value="Chromosome"/>
</dbReference>
<dbReference type="EMBL" id="CP089984">
    <property type="protein sequence ID" value="WXB15180.1"/>
    <property type="molecule type" value="Genomic_DNA"/>
</dbReference>